<feature type="transmembrane region" description="Helical" evidence="5">
    <location>
        <begin position="175"/>
        <end position="199"/>
    </location>
</feature>
<evidence type="ECO:0000256" key="2">
    <source>
        <dbReference type="ARBA" id="ARBA00022777"/>
    </source>
</evidence>
<dbReference type="Proteomes" id="UP000290517">
    <property type="component" value="Unassembled WGS sequence"/>
</dbReference>
<keyword evidence="5" id="KW-0812">Transmembrane</keyword>
<dbReference type="GO" id="GO:0046983">
    <property type="term" value="F:protein dimerization activity"/>
    <property type="evidence" value="ECO:0007669"/>
    <property type="project" value="InterPro"/>
</dbReference>
<organism evidence="8 9">
    <name type="scientific">Oerskovia turbata</name>
    <dbReference type="NCBI Taxonomy" id="1713"/>
    <lineage>
        <taxon>Bacteria</taxon>
        <taxon>Bacillati</taxon>
        <taxon>Actinomycetota</taxon>
        <taxon>Actinomycetes</taxon>
        <taxon>Micrococcales</taxon>
        <taxon>Cellulomonadaceae</taxon>
        <taxon>Oerskovia</taxon>
    </lineage>
</organism>
<reference evidence="9 10" key="1">
    <citation type="submission" date="2019-01" db="EMBL/GenBank/DDBJ databases">
        <title>Oerskovia turbata Genome sequencing and assembly.</title>
        <authorList>
            <person name="Dou T."/>
        </authorList>
    </citation>
    <scope>NUCLEOTIDE SEQUENCE [LARGE SCALE GENOMIC DNA]</scope>
    <source>
        <strain evidence="8 9">JCM12123</strain>
        <strain evidence="7 10">JCM3160</strain>
    </source>
</reference>
<evidence type="ECO:0000256" key="4">
    <source>
        <dbReference type="SAM" id="MobiDB-lite"/>
    </source>
</evidence>
<feature type="region of interest" description="Disordered" evidence="4">
    <location>
        <begin position="364"/>
        <end position="385"/>
    </location>
</feature>
<evidence type="ECO:0000313" key="9">
    <source>
        <dbReference type="Proteomes" id="UP000289805"/>
    </source>
</evidence>
<dbReference type="RefSeq" id="WP_129429391.1">
    <property type="nucleotide sequence ID" value="NZ_JOFV01000005.1"/>
</dbReference>
<accession>A0A4Q1KZS0</accession>
<dbReference type="Gene3D" id="1.20.5.1930">
    <property type="match status" value="1"/>
</dbReference>
<dbReference type="PANTHER" id="PTHR24421:SF63">
    <property type="entry name" value="SENSOR HISTIDINE KINASE DESK"/>
    <property type="match status" value="1"/>
</dbReference>
<dbReference type="InterPro" id="IPR011712">
    <property type="entry name" value="Sig_transdc_His_kin_sub3_dim/P"/>
</dbReference>
<evidence type="ECO:0000256" key="3">
    <source>
        <dbReference type="ARBA" id="ARBA00023012"/>
    </source>
</evidence>
<name>A0A4Q1KZS0_9CELL</name>
<comment type="caution">
    <text evidence="8">The sequence shown here is derived from an EMBL/GenBank/DDBJ whole genome shotgun (WGS) entry which is preliminary data.</text>
</comment>
<evidence type="ECO:0000313" key="8">
    <source>
        <dbReference type="EMBL" id="RXR35933.1"/>
    </source>
</evidence>
<feature type="domain" description="Signal transduction histidine kinase subgroup 3 dimerisation and phosphoacceptor" evidence="6">
    <location>
        <begin position="220"/>
        <end position="286"/>
    </location>
</feature>
<feature type="transmembrane region" description="Helical" evidence="5">
    <location>
        <begin position="53"/>
        <end position="75"/>
    </location>
</feature>
<dbReference type="PANTHER" id="PTHR24421">
    <property type="entry name" value="NITRATE/NITRITE SENSOR PROTEIN NARX-RELATED"/>
    <property type="match status" value="1"/>
</dbReference>
<evidence type="ECO:0000256" key="5">
    <source>
        <dbReference type="SAM" id="Phobius"/>
    </source>
</evidence>
<dbReference type="EMBL" id="SDJR01000001">
    <property type="protein sequence ID" value="RXR28058.1"/>
    <property type="molecule type" value="Genomic_DNA"/>
</dbReference>
<keyword evidence="5" id="KW-1133">Transmembrane helix</keyword>
<evidence type="ECO:0000313" key="10">
    <source>
        <dbReference type="Proteomes" id="UP000290517"/>
    </source>
</evidence>
<dbReference type="AlphaFoldDB" id="A0A4Q1KZS0"/>
<dbReference type="OrthoDB" id="5241784at2"/>
<protein>
    <submittedName>
        <fullName evidence="8">Sensor histidine kinase</fullName>
    </submittedName>
</protein>
<feature type="region of interest" description="Disordered" evidence="4">
    <location>
        <begin position="417"/>
        <end position="448"/>
    </location>
</feature>
<evidence type="ECO:0000313" key="7">
    <source>
        <dbReference type="EMBL" id="RXR28058.1"/>
    </source>
</evidence>
<keyword evidence="3" id="KW-0902">Two-component regulatory system</keyword>
<feature type="transmembrane region" description="Helical" evidence="5">
    <location>
        <begin position="87"/>
        <end position="107"/>
    </location>
</feature>
<proteinExistence type="predicted"/>
<dbReference type="GO" id="GO:0016020">
    <property type="term" value="C:membrane"/>
    <property type="evidence" value="ECO:0007669"/>
    <property type="project" value="InterPro"/>
</dbReference>
<dbReference type="GO" id="GO:0000155">
    <property type="term" value="F:phosphorelay sensor kinase activity"/>
    <property type="evidence" value="ECO:0007669"/>
    <property type="project" value="InterPro"/>
</dbReference>
<dbReference type="Gene3D" id="3.30.565.10">
    <property type="entry name" value="Histidine kinase-like ATPase, C-terminal domain"/>
    <property type="match status" value="1"/>
</dbReference>
<keyword evidence="5" id="KW-0472">Membrane</keyword>
<gene>
    <name evidence="7" type="ORF">EQW73_01845</name>
    <name evidence="8" type="ORF">EQW78_03910</name>
</gene>
<dbReference type="CDD" id="cd16917">
    <property type="entry name" value="HATPase_UhpB-NarQ-NarX-like"/>
    <property type="match status" value="1"/>
</dbReference>
<sequence length="448" mass="47410">MSRNPLVGAWSRRSNPERFDTYTRWSLYVISTFELYVVLWIVGETPTGHPALLAPLVALSVAHTVSCVVVIRCGITRFLGGPPPPRWVLGSMGALAVATCVVGVGAYPEGDGAMFMGNTPVLVVTAALGFSVAACAPLLTFRWLALGALGVSAVSAVVAWLVAPVRDETATGMAVGQGIAVAIMCVGVFASYRVSVWMLGIVWEQERNRVLHARLAVAEERLRFSRDLHDVFGRTLSVVAVKSELAAELAARGRPGAAEQMLEVRQIAQDSLREVRAVVAGYRATDLPAELSGARSVLRSADIETTIESCGDEQEAALPLATQEALAWVVREAVTNVVRHSDAARCEIMLRVERGEAVLTVTNDGVPDLDRTTTSPGSPSGSGLIGLGERLAETGGRLETHLRPPVFRLTASVPLPAPTMGSLVPRMPRGPRGRGAGAPSPAEEGTTA</sequence>
<keyword evidence="10" id="KW-1185">Reference proteome</keyword>
<keyword evidence="2 8" id="KW-0418">Kinase</keyword>
<evidence type="ECO:0000256" key="1">
    <source>
        <dbReference type="ARBA" id="ARBA00022679"/>
    </source>
</evidence>
<evidence type="ECO:0000259" key="6">
    <source>
        <dbReference type="Pfam" id="PF07730"/>
    </source>
</evidence>
<dbReference type="STRING" id="1713.GCA_000718325_01291"/>
<dbReference type="SUPFAM" id="SSF55874">
    <property type="entry name" value="ATPase domain of HSP90 chaperone/DNA topoisomerase II/histidine kinase"/>
    <property type="match status" value="1"/>
</dbReference>
<feature type="transmembrane region" description="Helical" evidence="5">
    <location>
        <begin position="113"/>
        <end position="136"/>
    </location>
</feature>
<feature type="transmembrane region" description="Helical" evidence="5">
    <location>
        <begin position="21"/>
        <end position="41"/>
    </location>
</feature>
<dbReference type="EMBL" id="SDJQ01000006">
    <property type="protein sequence ID" value="RXR35933.1"/>
    <property type="molecule type" value="Genomic_DNA"/>
</dbReference>
<dbReference type="Pfam" id="PF07730">
    <property type="entry name" value="HisKA_3"/>
    <property type="match status" value="1"/>
</dbReference>
<dbReference type="Proteomes" id="UP000289805">
    <property type="component" value="Unassembled WGS sequence"/>
</dbReference>
<dbReference type="InterPro" id="IPR036890">
    <property type="entry name" value="HATPase_C_sf"/>
</dbReference>
<feature type="compositionally biased region" description="Low complexity" evidence="4">
    <location>
        <begin position="372"/>
        <end position="382"/>
    </location>
</feature>
<keyword evidence="1" id="KW-0808">Transferase</keyword>
<feature type="transmembrane region" description="Helical" evidence="5">
    <location>
        <begin position="143"/>
        <end position="163"/>
    </location>
</feature>
<dbReference type="InterPro" id="IPR050482">
    <property type="entry name" value="Sensor_HK_TwoCompSys"/>
</dbReference>